<dbReference type="CDD" id="cd08349">
    <property type="entry name" value="BLMA_like"/>
    <property type="match status" value="1"/>
</dbReference>
<comment type="similarity">
    <text evidence="1">Belongs to the bleomycin resistance protein family.</text>
</comment>
<evidence type="ECO:0000256" key="3">
    <source>
        <dbReference type="ARBA" id="ARBA00023251"/>
    </source>
</evidence>
<dbReference type="Gene3D" id="3.10.180.10">
    <property type="entry name" value="2,3-Dihydroxybiphenyl 1,2-Dioxygenase, domain 1"/>
    <property type="match status" value="1"/>
</dbReference>
<dbReference type="EMBL" id="JBGUBD010000006">
    <property type="protein sequence ID" value="MFA9479061.1"/>
    <property type="molecule type" value="Genomic_DNA"/>
</dbReference>
<dbReference type="InterPro" id="IPR029068">
    <property type="entry name" value="Glyas_Bleomycin-R_OHBP_Dase"/>
</dbReference>
<dbReference type="Pfam" id="PF00903">
    <property type="entry name" value="Glyoxalase"/>
    <property type="match status" value="1"/>
</dbReference>
<dbReference type="InterPro" id="IPR037523">
    <property type="entry name" value="VOC_core"/>
</dbReference>
<dbReference type="InterPro" id="IPR000335">
    <property type="entry name" value="Bleomycin-R"/>
</dbReference>
<proteinExistence type="inferred from homology"/>
<gene>
    <name evidence="5" type="ORF">ACERK3_12285</name>
</gene>
<keyword evidence="6" id="KW-1185">Reference proteome</keyword>
<protein>
    <recommendedName>
        <fullName evidence="2">Bleomycin resistance protein</fullName>
    </recommendedName>
</protein>
<organism evidence="5 6">
    <name type="scientific">Natronomicrosphaera hydrolytica</name>
    <dbReference type="NCBI Taxonomy" id="3242702"/>
    <lineage>
        <taxon>Bacteria</taxon>
        <taxon>Pseudomonadati</taxon>
        <taxon>Planctomycetota</taxon>
        <taxon>Phycisphaerae</taxon>
        <taxon>Phycisphaerales</taxon>
        <taxon>Phycisphaeraceae</taxon>
        <taxon>Natronomicrosphaera</taxon>
    </lineage>
</organism>
<sequence>MKITGAATVLPVRDLEASLRFFIDHLGFAEEFRFGNYAGVQCERLMLHLSQQGNPNTAEPGTGCVYVFCDEVDQWYAQLNAAGVRTDGPPETYPYGMRDFLVFDPDGNQISFGCPVKED</sequence>
<evidence type="ECO:0000313" key="5">
    <source>
        <dbReference type="EMBL" id="MFA9479061.1"/>
    </source>
</evidence>
<name>A0ABV4U6A2_9BACT</name>
<evidence type="ECO:0000256" key="2">
    <source>
        <dbReference type="ARBA" id="ARBA00021572"/>
    </source>
</evidence>
<keyword evidence="3" id="KW-0046">Antibiotic resistance</keyword>
<dbReference type="PANTHER" id="PTHR36503">
    <property type="entry name" value="BLR2520 PROTEIN"/>
    <property type="match status" value="1"/>
</dbReference>
<evidence type="ECO:0000313" key="6">
    <source>
        <dbReference type="Proteomes" id="UP001575105"/>
    </source>
</evidence>
<dbReference type="SUPFAM" id="SSF54593">
    <property type="entry name" value="Glyoxalase/Bleomycin resistance protein/Dihydroxybiphenyl dioxygenase"/>
    <property type="match status" value="1"/>
</dbReference>
<reference evidence="5 6" key="1">
    <citation type="submission" date="2024-08" db="EMBL/GenBank/DDBJ databases">
        <title>Whole-genome sequencing of halo(alkali)philic microorganisms from hypersaline lakes.</title>
        <authorList>
            <person name="Sorokin D.Y."/>
            <person name="Merkel A.Y."/>
            <person name="Messina E."/>
            <person name="Yakimov M."/>
        </authorList>
    </citation>
    <scope>NUCLEOTIDE SEQUENCE [LARGE SCALE GENOMIC DNA]</scope>
    <source>
        <strain evidence="5 6">AB-hyl4</strain>
    </source>
</reference>
<dbReference type="InterPro" id="IPR004360">
    <property type="entry name" value="Glyas_Fos-R_dOase_dom"/>
</dbReference>
<dbReference type="PROSITE" id="PS51819">
    <property type="entry name" value="VOC"/>
    <property type="match status" value="1"/>
</dbReference>
<feature type="domain" description="VOC" evidence="4">
    <location>
        <begin position="2"/>
        <end position="115"/>
    </location>
</feature>
<evidence type="ECO:0000256" key="1">
    <source>
        <dbReference type="ARBA" id="ARBA00011051"/>
    </source>
</evidence>
<dbReference type="RefSeq" id="WP_425345977.1">
    <property type="nucleotide sequence ID" value="NZ_JBGUBD010000006.1"/>
</dbReference>
<accession>A0ABV4U6A2</accession>
<evidence type="ECO:0000259" key="4">
    <source>
        <dbReference type="PROSITE" id="PS51819"/>
    </source>
</evidence>
<dbReference type="Proteomes" id="UP001575105">
    <property type="component" value="Unassembled WGS sequence"/>
</dbReference>
<dbReference type="PANTHER" id="PTHR36503:SF3">
    <property type="entry name" value="BLR0126 PROTEIN"/>
    <property type="match status" value="1"/>
</dbReference>
<comment type="caution">
    <text evidence="5">The sequence shown here is derived from an EMBL/GenBank/DDBJ whole genome shotgun (WGS) entry which is preliminary data.</text>
</comment>